<keyword evidence="1" id="KW-1133">Transmembrane helix</keyword>
<evidence type="ECO:0000256" key="1">
    <source>
        <dbReference type="SAM" id="Phobius"/>
    </source>
</evidence>
<proteinExistence type="predicted"/>
<sequence>MAWRGPSRLYRTVDAKIYNFETWDLPVMEGLWSVYGELELTSYGLNKDSMVFYLCVGYSTALVLGPLLGLWIVLTHLLLSWFQGFLYCELCSCALAGYRGRSRKIEALYRSARLCGSALVNVCACYWSLSQTSLLHCRVLDLLGADNLRILLEINYALYVIVFQNREGSHELGAPLNSA</sequence>
<keyword evidence="3" id="KW-1185">Reference proteome</keyword>
<dbReference type="AlphaFoldDB" id="A0A8T1YB45"/>
<evidence type="ECO:0000313" key="3">
    <source>
        <dbReference type="Proteomes" id="UP000694240"/>
    </source>
</evidence>
<keyword evidence="1" id="KW-0472">Membrane</keyword>
<accession>A0A8T1YB45</accession>
<feature type="transmembrane region" description="Helical" evidence="1">
    <location>
        <begin position="80"/>
        <end position="99"/>
    </location>
</feature>
<dbReference type="EMBL" id="JAEFBK010000012">
    <property type="protein sequence ID" value="KAG7542813.1"/>
    <property type="molecule type" value="Genomic_DNA"/>
</dbReference>
<reference evidence="2 3" key="1">
    <citation type="submission" date="2020-12" db="EMBL/GenBank/DDBJ databases">
        <title>Concerted genomic and epigenomic changes stabilize Arabidopsis allopolyploids.</title>
        <authorList>
            <person name="Chen Z."/>
        </authorList>
    </citation>
    <scope>NUCLEOTIDE SEQUENCE [LARGE SCALE GENOMIC DNA]</scope>
    <source>
        <strain evidence="2">Allo738</strain>
        <tissue evidence="2">Leaf</tissue>
    </source>
</reference>
<organism evidence="2 3">
    <name type="scientific">Arabidopsis thaliana x Arabidopsis arenosa</name>
    <dbReference type="NCBI Taxonomy" id="1240361"/>
    <lineage>
        <taxon>Eukaryota</taxon>
        <taxon>Viridiplantae</taxon>
        <taxon>Streptophyta</taxon>
        <taxon>Embryophyta</taxon>
        <taxon>Tracheophyta</taxon>
        <taxon>Spermatophyta</taxon>
        <taxon>Magnoliopsida</taxon>
        <taxon>eudicotyledons</taxon>
        <taxon>Gunneridae</taxon>
        <taxon>Pentapetalae</taxon>
        <taxon>rosids</taxon>
        <taxon>malvids</taxon>
        <taxon>Brassicales</taxon>
        <taxon>Brassicaceae</taxon>
        <taxon>Camelineae</taxon>
        <taxon>Arabidopsis</taxon>
    </lineage>
</organism>
<feature type="transmembrane region" description="Helical" evidence="1">
    <location>
        <begin position="51"/>
        <end position="74"/>
    </location>
</feature>
<name>A0A8T1YB45_9BRAS</name>
<dbReference type="Proteomes" id="UP000694240">
    <property type="component" value="Chromosome 12"/>
</dbReference>
<evidence type="ECO:0000313" key="2">
    <source>
        <dbReference type="EMBL" id="KAG7542813.1"/>
    </source>
</evidence>
<keyword evidence="1" id="KW-0812">Transmembrane</keyword>
<gene>
    <name evidence="2" type="ORF">ISN45_Aa07g027640</name>
</gene>
<protein>
    <submittedName>
        <fullName evidence="2">Uncharacterized protein</fullName>
    </submittedName>
</protein>
<comment type="caution">
    <text evidence="2">The sequence shown here is derived from an EMBL/GenBank/DDBJ whole genome shotgun (WGS) entry which is preliminary data.</text>
</comment>